<evidence type="ECO:0000256" key="9">
    <source>
        <dbReference type="ARBA" id="ARBA00030409"/>
    </source>
</evidence>
<evidence type="ECO:0000313" key="11">
    <source>
        <dbReference type="EMBL" id="KXT10650.1"/>
    </source>
</evidence>
<dbReference type="GO" id="GO:0046084">
    <property type="term" value="P:adenine biosynthetic process"/>
    <property type="evidence" value="ECO:0007669"/>
    <property type="project" value="EnsemblFungi"/>
</dbReference>
<evidence type="ECO:0000256" key="6">
    <source>
        <dbReference type="ARBA" id="ARBA00022741"/>
    </source>
</evidence>
<sequence length="362" mass="40455">MFTSLANGVQSRISAETLLRDYFNYFHTTTTYSDSTSNFSQKFLHIPTHQPPIHQHRIHDKMTGTEVVTSIEATSVGLKKIASGKVREIFEVDENTLLFVATDRISAYDVILENGIPAKGALLTQLSAHWFSLIKSRFPELQTHLISTSLPSTVSASELGSRSMQVRRVPVIPLESIVRGYNTGSAWSEYKKSGTVHGMPMPEGLKESQKLEKPIWTPSTKAEQGEHDENISRGKAVEIVGEEVAAKVEAASLKIYEMARDYADERGIIIADTKFEFGLDPATNEIVLIDEVLTPDSSRFWPKDQYEVGKSQSSYDKQYLRDWLTSSGLKGKQGVSMPPEVVEETANKYREAYEKLTGKAWA</sequence>
<dbReference type="CDD" id="cd01414">
    <property type="entry name" value="SAICAR_synt_Sc"/>
    <property type="match status" value="1"/>
</dbReference>
<dbReference type="AlphaFoldDB" id="A0A139I7C9"/>
<evidence type="ECO:0000259" key="10">
    <source>
        <dbReference type="Pfam" id="PF01259"/>
    </source>
</evidence>
<comment type="pathway">
    <text evidence="1">Purine metabolism; IMP biosynthesis via de novo pathway; 5-amino-1-(5-phospho-D-ribosyl)imidazole-4-carboxamide from 5-amino-1-(5-phospho-D-ribosyl)imidazole-4-carboxylate: step 1/2.</text>
</comment>
<dbReference type="GO" id="GO:0004639">
    <property type="term" value="F:phosphoribosylaminoimidazolesuccinocarboxamide synthase activity"/>
    <property type="evidence" value="ECO:0007669"/>
    <property type="project" value="UniProtKB-EC"/>
</dbReference>
<dbReference type="EMBL" id="LFZO01000246">
    <property type="protein sequence ID" value="KXT10650.1"/>
    <property type="molecule type" value="Genomic_DNA"/>
</dbReference>
<dbReference type="GO" id="GO:0006189">
    <property type="term" value="P:'de novo' IMP biosynthetic process"/>
    <property type="evidence" value="ECO:0007669"/>
    <property type="project" value="UniProtKB-UniPathway"/>
</dbReference>
<evidence type="ECO:0000256" key="4">
    <source>
        <dbReference type="ARBA" id="ARBA00016460"/>
    </source>
</evidence>
<dbReference type="HAMAP" id="MF_00137">
    <property type="entry name" value="SAICAR_synth"/>
    <property type="match status" value="1"/>
</dbReference>
<dbReference type="FunFam" id="3.30.470.20:FF:000015">
    <property type="entry name" value="Phosphoribosylaminoimidazole-succinocarboxamide synthase"/>
    <property type="match status" value="1"/>
</dbReference>
<dbReference type="UniPathway" id="UPA00074">
    <property type="reaction ID" value="UER00131"/>
</dbReference>
<dbReference type="SUPFAM" id="SSF56104">
    <property type="entry name" value="SAICAR synthase-like"/>
    <property type="match status" value="1"/>
</dbReference>
<dbReference type="InterPro" id="IPR028923">
    <property type="entry name" value="SAICAR_synt/ADE2_N"/>
</dbReference>
<dbReference type="InterPro" id="IPR018236">
    <property type="entry name" value="SAICAR_synthetase_CS"/>
</dbReference>
<evidence type="ECO:0000256" key="1">
    <source>
        <dbReference type="ARBA" id="ARBA00004672"/>
    </source>
</evidence>
<dbReference type="OrthoDB" id="9991235at2759"/>
<evidence type="ECO:0000313" key="12">
    <source>
        <dbReference type="Proteomes" id="UP000073492"/>
    </source>
</evidence>
<dbReference type="Gene3D" id="3.30.200.20">
    <property type="entry name" value="Phosphorylase Kinase, domain 1"/>
    <property type="match status" value="1"/>
</dbReference>
<feature type="domain" description="SAICAR synthetase/ADE2 N-terminal" evidence="10">
    <location>
        <begin position="81"/>
        <end position="335"/>
    </location>
</feature>
<dbReference type="PANTHER" id="PTHR43700">
    <property type="entry name" value="PHOSPHORIBOSYLAMINOIMIDAZOLE-SUCCINOCARBOXAMIDE SYNTHASE"/>
    <property type="match status" value="1"/>
</dbReference>
<evidence type="ECO:0000256" key="8">
    <source>
        <dbReference type="ARBA" id="ARBA00022840"/>
    </source>
</evidence>
<protein>
    <recommendedName>
        <fullName evidence="4">Phosphoribosylaminoimidazole-succinocarboxamide synthase</fullName>
        <ecNumber evidence="3">6.3.2.6</ecNumber>
    </recommendedName>
    <alternativeName>
        <fullName evidence="9">SAICAR synthetase</fullName>
    </alternativeName>
</protein>
<keyword evidence="8" id="KW-0067">ATP-binding</keyword>
<dbReference type="STRING" id="113226.A0A139I7C9"/>
<dbReference type="PROSITE" id="PS01057">
    <property type="entry name" value="SAICAR_SYNTHETASE_1"/>
    <property type="match status" value="1"/>
</dbReference>
<dbReference type="Gene3D" id="3.30.470.20">
    <property type="entry name" value="ATP-grasp fold, B domain"/>
    <property type="match status" value="1"/>
</dbReference>
<gene>
    <name evidence="11" type="ORF">AC579_6351</name>
</gene>
<dbReference type="PANTHER" id="PTHR43700:SF1">
    <property type="entry name" value="PHOSPHORIBOSYLAMINOIMIDAZOLE-SUCCINOCARBOXAMIDE SYNTHASE"/>
    <property type="match status" value="1"/>
</dbReference>
<comment type="similarity">
    <text evidence="2">Belongs to the SAICAR synthetase family.</text>
</comment>
<dbReference type="InterPro" id="IPR001636">
    <property type="entry name" value="SAICAR_synth"/>
</dbReference>
<dbReference type="Proteomes" id="UP000073492">
    <property type="component" value="Unassembled WGS sequence"/>
</dbReference>
<dbReference type="Pfam" id="PF01259">
    <property type="entry name" value="SAICAR_synt"/>
    <property type="match status" value="1"/>
</dbReference>
<dbReference type="PROSITE" id="PS01058">
    <property type="entry name" value="SAICAR_SYNTHETASE_2"/>
    <property type="match status" value="1"/>
</dbReference>
<keyword evidence="12" id="KW-1185">Reference proteome</keyword>
<evidence type="ECO:0000256" key="5">
    <source>
        <dbReference type="ARBA" id="ARBA00022598"/>
    </source>
</evidence>
<dbReference type="GO" id="GO:0005737">
    <property type="term" value="C:cytoplasm"/>
    <property type="evidence" value="ECO:0007669"/>
    <property type="project" value="TreeGrafter"/>
</dbReference>
<keyword evidence="5" id="KW-0436">Ligase</keyword>
<accession>A0A139I7C9</accession>
<keyword evidence="6" id="KW-0547">Nucleotide-binding</keyword>
<evidence type="ECO:0000256" key="3">
    <source>
        <dbReference type="ARBA" id="ARBA00012217"/>
    </source>
</evidence>
<keyword evidence="7" id="KW-0658">Purine biosynthesis</keyword>
<organism evidence="11 12">
    <name type="scientific">Pseudocercospora musae</name>
    <dbReference type="NCBI Taxonomy" id="113226"/>
    <lineage>
        <taxon>Eukaryota</taxon>
        <taxon>Fungi</taxon>
        <taxon>Dikarya</taxon>
        <taxon>Ascomycota</taxon>
        <taxon>Pezizomycotina</taxon>
        <taxon>Dothideomycetes</taxon>
        <taxon>Dothideomycetidae</taxon>
        <taxon>Mycosphaerellales</taxon>
        <taxon>Mycosphaerellaceae</taxon>
        <taxon>Pseudocercospora</taxon>
    </lineage>
</organism>
<proteinExistence type="inferred from homology"/>
<dbReference type="NCBIfam" id="TIGR00081">
    <property type="entry name" value="purC"/>
    <property type="match status" value="1"/>
</dbReference>
<comment type="caution">
    <text evidence="11">The sequence shown here is derived from an EMBL/GenBank/DDBJ whole genome shotgun (WGS) entry which is preliminary data.</text>
</comment>
<evidence type="ECO:0000256" key="2">
    <source>
        <dbReference type="ARBA" id="ARBA00010190"/>
    </source>
</evidence>
<reference evidence="11 12" key="1">
    <citation type="submission" date="2015-07" db="EMBL/GenBank/DDBJ databases">
        <title>Comparative genomics of the Sigatoka disease complex on banana suggests a link between parallel evolutionary changes in Pseudocercospora fijiensis and Pseudocercospora eumusae and increased virulence on the banana host.</title>
        <authorList>
            <person name="Chang T.-C."/>
            <person name="Salvucci A."/>
            <person name="Crous P.W."/>
            <person name="Stergiopoulos I."/>
        </authorList>
    </citation>
    <scope>NUCLEOTIDE SEQUENCE [LARGE SCALE GENOMIC DNA]</scope>
    <source>
        <strain evidence="11 12">CBS 116634</strain>
    </source>
</reference>
<dbReference type="GO" id="GO:0005524">
    <property type="term" value="F:ATP binding"/>
    <property type="evidence" value="ECO:0007669"/>
    <property type="project" value="UniProtKB-KW"/>
</dbReference>
<dbReference type="NCBIfam" id="NF010568">
    <property type="entry name" value="PRK13961.1"/>
    <property type="match status" value="1"/>
</dbReference>
<evidence type="ECO:0000256" key="7">
    <source>
        <dbReference type="ARBA" id="ARBA00022755"/>
    </source>
</evidence>
<name>A0A139I7C9_9PEZI</name>
<dbReference type="EC" id="6.3.2.6" evidence="3"/>